<keyword evidence="2 8" id="KW-0489">Methyltransferase</keyword>
<dbReference type="CDD" id="cd06445">
    <property type="entry name" value="ATase"/>
    <property type="match status" value="1"/>
</dbReference>
<comment type="catalytic activity">
    <reaction evidence="1">
        <text>a 4-O-methyl-thymidine in DNA + L-cysteinyl-[protein] = a thymidine in DNA + S-methyl-L-cysteinyl-[protein]</text>
        <dbReference type="Rhea" id="RHEA:53428"/>
        <dbReference type="Rhea" id="RHEA-COMP:10131"/>
        <dbReference type="Rhea" id="RHEA-COMP:10132"/>
        <dbReference type="Rhea" id="RHEA-COMP:13555"/>
        <dbReference type="Rhea" id="RHEA-COMP:13556"/>
        <dbReference type="ChEBI" id="CHEBI:29950"/>
        <dbReference type="ChEBI" id="CHEBI:82612"/>
        <dbReference type="ChEBI" id="CHEBI:137386"/>
        <dbReference type="ChEBI" id="CHEBI:137387"/>
        <dbReference type="EC" id="2.1.1.63"/>
    </reaction>
</comment>
<dbReference type="SUPFAM" id="SSF53155">
    <property type="entry name" value="Methylated DNA-protein cysteine methyltransferase domain"/>
    <property type="match status" value="1"/>
</dbReference>
<dbReference type="AlphaFoldDB" id="A0A7W9S5U6"/>
<dbReference type="InterPro" id="IPR036388">
    <property type="entry name" value="WH-like_DNA-bd_sf"/>
</dbReference>
<dbReference type="GO" id="GO:0032259">
    <property type="term" value="P:methylation"/>
    <property type="evidence" value="ECO:0007669"/>
    <property type="project" value="UniProtKB-KW"/>
</dbReference>
<dbReference type="GO" id="GO:0006281">
    <property type="term" value="P:DNA repair"/>
    <property type="evidence" value="ECO:0007669"/>
    <property type="project" value="UniProtKB-KW"/>
</dbReference>
<evidence type="ECO:0000259" key="7">
    <source>
        <dbReference type="Pfam" id="PF01035"/>
    </source>
</evidence>
<reference evidence="8 9" key="1">
    <citation type="submission" date="2020-08" db="EMBL/GenBank/DDBJ databases">
        <title>Genomic Encyclopedia of Type Strains, Phase IV (KMG-IV): sequencing the most valuable type-strain genomes for metagenomic binning, comparative biology and taxonomic classification.</title>
        <authorList>
            <person name="Goeker M."/>
        </authorList>
    </citation>
    <scope>NUCLEOTIDE SEQUENCE [LARGE SCALE GENOMIC DNA]</scope>
    <source>
        <strain evidence="8 9">DSM 11099</strain>
    </source>
</reference>
<evidence type="ECO:0000256" key="6">
    <source>
        <dbReference type="ARBA" id="ARBA00049348"/>
    </source>
</evidence>
<comment type="caution">
    <text evidence="8">The sequence shown here is derived from an EMBL/GenBank/DDBJ whole genome shotgun (WGS) entry which is preliminary data.</text>
</comment>
<proteinExistence type="predicted"/>
<gene>
    <name evidence="8" type="ORF">HNR59_003774</name>
</gene>
<dbReference type="InterPro" id="IPR001497">
    <property type="entry name" value="MethylDNA_cys_MeTrfase_AS"/>
</dbReference>
<evidence type="ECO:0000256" key="1">
    <source>
        <dbReference type="ARBA" id="ARBA00001286"/>
    </source>
</evidence>
<organism evidence="8 9">
    <name type="scientific">Aquamicrobium lusatiense</name>
    <dbReference type="NCBI Taxonomy" id="89772"/>
    <lineage>
        <taxon>Bacteria</taxon>
        <taxon>Pseudomonadati</taxon>
        <taxon>Pseudomonadota</taxon>
        <taxon>Alphaproteobacteria</taxon>
        <taxon>Hyphomicrobiales</taxon>
        <taxon>Phyllobacteriaceae</taxon>
        <taxon>Aquamicrobium</taxon>
    </lineage>
</organism>
<dbReference type="PANTHER" id="PTHR10815:SF5">
    <property type="entry name" value="METHYLATED-DNA--PROTEIN-CYSTEINE METHYLTRANSFERASE"/>
    <property type="match status" value="1"/>
</dbReference>
<keyword evidence="3 8" id="KW-0808">Transferase</keyword>
<dbReference type="PROSITE" id="PS00374">
    <property type="entry name" value="MGMT"/>
    <property type="match status" value="1"/>
</dbReference>
<dbReference type="RefSeq" id="WP_246374852.1">
    <property type="nucleotide sequence ID" value="NZ_JACHEU010000005.1"/>
</dbReference>
<dbReference type="EMBL" id="JACHEU010000005">
    <property type="protein sequence ID" value="MBB6014380.1"/>
    <property type="molecule type" value="Genomic_DNA"/>
</dbReference>
<name>A0A7W9S5U6_9HYPH</name>
<accession>A0A7W9S5U6</accession>
<dbReference type="Proteomes" id="UP000533306">
    <property type="component" value="Unassembled WGS sequence"/>
</dbReference>
<feature type="domain" description="Methylated-DNA-[protein]-cysteine S-methyltransferase DNA binding" evidence="7">
    <location>
        <begin position="100"/>
        <end position="181"/>
    </location>
</feature>
<dbReference type="SUPFAM" id="SSF46767">
    <property type="entry name" value="Methylated DNA-protein cysteine methyltransferase, C-terminal domain"/>
    <property type="match status" value="1"/>
</dbReference>
<evidence type="ECO:0000313" key="8">
    <source>
        <dbReference type="EMBL" id="MBB6014380.1"/>
    </source>
</evidence>
<dbReference type="PANTHER" id="PTHR10815">
    <property type="entry name" value="METHYLATED-DNA--PROTEIN-CYSTEINE METHYLTRANSFERASE"/>
    <property type="match status" value="1"/>
</dbReference>
<dbReference type="Pfam" id="PF01035">
    <property type="entry name" value="DNA_binding_1"/>
    <property type="match status" value="1"/>
</dbReference>
<keyword evidence="4" id="KW-0227">DNA damage</keyword>
<dbReference type="InterPro" id="IPR036217">
    <property type="entry name" value="MethylDNA_cys_MeTrfase_DNAb"/>
</dbReference>
<evidence type="ECO:0000256" key="3">
    <source>
        <dbReference type="ARBA" id="ARBA00022679"/>
    </source>
</evidence>
<dbReference type="InterPro" id="IPR036631">
    <property type="entry name" value="MGMT_N_sf"/>
</dbReference>
<evidence type="ECO:0000256" key="5">
    <source>
        <dbReference type="ARBA" id="ARBA00023204"/>
    </source>
</evidence>
<keyword evidence="9" id="KW-1185">Reference proteome</keyword>
<evidence type="ECO:0000256" key="2">
    <source>
        <dbReference type="ARBA" id="ARBA00022603"/>
    </source>
</evidence>
<dbReference type="NCBIfam" id="TIGR00589">
    <property type="entry name" value="ogt"/>
    <property type="match status" value="1"/>
</dbReference>
<comment type="catalytic activity">
    <reaction evidence="6">
        <text>a 6-O-methyl-2'-deoxyguanosine in DNA + L-cysteinyl-[protein] = S-methyl-L-cysteinyl-[protein] + a 2'-deoxyguanosine in DNA</text>
        <dbReference type="Rhea" id="RHEA:24000"/>
        <dbReference type="Rhea" id="RHEA-COMP:10131"/>
        <dbReference type="Rhea" id="RHEA-COMP:10132"/>
        <dbReference type="Rhea" id="RHEA-COMP:11367"/>
        <dbReference type="Rhea" id="RHEA-COMP:11368"/>
        <dbReference type="ChEBI" id="CHEBI:29950"/>
        <dbReference type="ChEBI" id="CHEBI:82612"/>
        <dbReference type="ChEBI" id="CHEBI:85445"/>
        <dbReference type="ChEBI" id="CHEBI:85448"/>
        <dbReference type="EC" id="2.1.1.63"/>
    </reaction>
</comment>
<protein>
    <submittedName>
        <fullName evidence="8">Methylated-DNA-[protein]-cysteine S-methyltransferase</fullName>
        <ecNumber evidence="8">2.1.1.63</ecNumber>
    </submittedName>
</protein>
<evidence type="ECO:0000313" key="9">
    <source>
        <dbReference type="Proteomes" id="UP000533306"/>
    </source>
</evidence>
<evidence type="ECO:0000256" key="4">
    <source>
        <dbReference type="ARBA" id="ARBA00022763"/>
    </source>
</evidence>
<dbReference type="GO" id="GO:0003908">
    <property type="term" value="F:methylated-DNA-[protein]-cysteine S-methyltransferase activity"/>
    <property type="evidence" value="ECO:0007669"/>
    <property type="project" value="UniProtKB-EC"/>
</dbReference>
<dbReference type="EC" id="2.1.1.63" evidence="8"/>
<dbReference type="Gene3D" id="1.10.10.10">
    <property type="entry name" value="Winged helix-like DNA-binding domain superfamily/Winged helix DNA-binding domain"/>
    <property type="match status" value="1"/>
</dbReference>
<sequence>MSVRNIPNEDTSAMKTAGHTVFQTKMGFAGFAWGNAGITRLCLPEKSRTAVERRLSGHGAAVDSPRAQAAELVARIEAYFEGNMIDFSDVEVDLAGMEAFRLDIYAAARRLRFGEAVTYGELARRAGHEGMARETGVALGANPVPLVVPCHRIVAAGGRIGGFSAPGGSATKQKMLELEGVQIGPPPSAQQSFGF</sequence>
<dbReference type="InterPro" id="IPR014048">
    <property type="entry name" value="MethylDNA_cys_MeTrfase_DNA-bd"/>
</dbReference>
<keyword evidence="5" id="KW-0234">DNA repair</keyword>